<feature type="region of interest" description="Disordered" evidence="5">
    <location>
        <begin position="75"/>
        <end position="99"/>
    </location>
</feature>
<evidence type="ECO:0000313" key="9">
    <source>
        <dbReference type="Proteomes" id="UP000018895"/>
    </source>
</evidence>
<evidence type="ECO:0000256" key="1">
    <source>
        <dbReference type="ARBA" id="ARBA00022475"/>
    </source>
</evidence>
<evidence type="ECO:0000256" key="2">
    <source>
        <dbReference type="ARBA" id="ARBA00022692"/>
    </source>
</evidence>
<gene>
    <name evidence="8" type="ORF">JCM9152_1845</name>
</gene>
<keyword evidence="1" id="KW-1003">Cell membrane</keyword>
<protein>
    <recommendedName>
        <fullName evidence="7">Lipopolysaccharide assembly protein A domain-containing protein</fullName>
    </recommendedName>
</protein>
<organism evidence="8 9">
    <name type="scientific">Halalkalibacter hemicellulosilyticusJCM 9152</name>
    <dbReference type="NCBI Taxonomy" id="1236971"/>
    <lineage>
        <taxon>Bacteria</taxon>
        <taxon>Bacillati</taxon>
        <taxon>Bacillota</taxon>
        <taxon>Bacilli</taxon>
        <taxon>Bacillales</taxon>
        <taxon>Bacillaceae</taxon>
        <taxon>Halalkalibacter</taxon>
    </lineage>
</organism>
<name>W4QEV3_9BACI</name>
<feature type="transmembrane region" description="Helical" evidence="6">
    <location>
        <begin position="37"/>
        <end position="61"/>
    </location>
</feature>
<dbReference type="PANTHER" id="PTHR41335">
    <property type="entry name" value="MEMBRANE PROTEIN-RELATED"/>
    <property type="match status" value="1"/>
</dbReference>
<dbReference type="Proteomes" id="UP000018895">
    <property type="component" value="Unassembled WGS sequence"/>
</dbReference>
<dbReference type="AlphaFoldDB" id="W4QEV3"/>
<evidence type="ECO:0000256" key="4">
    <source>
        <dbReference type="ARBA" id="ARBA00023136"/>
    </source>
</evidence>
<keyword evidence="2 6" id="KW-0812">Transmembrane</keyword>
<dbReference type="PANTHER" id="PTHR41335:SF1">
    <property type="entry name" value="MEMBRANE PROTEIN"/>
    <property type="match status" value="1"/>
</dbReference>
<dbReference type="GO" id="GO:0005886">
    <property type="term" value="C:plasma membrane"/>
    <property type="evidence" value="ECO:0007669"/>
    <property type="project" value="InterPro"/>
</dbReference>
<evidence type="ECO:0000313" key="8">
    <source>
        <dbReference type="EMBL" id="GAE30437.1"/>
    </source>
</evidence>
<dbReference type="InterPro" id="IPR010445">
    <property type="entry name" value="LapA_dom"/>
</dbReference>
<proteinExistence type="predicted"/>
<feature type="compositionally biased region" description="Acidic residues" evidence="5">
    <location>
        <begin position="79"/>
        <end position="99"/>
    </location>
</feature>
<dbReference type="Pfam" id="PF06305">
    <property type="entry name" value="LapA_dom"/>
    <property type="match status" value="1"/>
</dbReference>
<keyword evidence="3 6" id="KW-1133">Transmembrane helix</keyword>
<accession>W4QEV3</accession>
<feature type="domain" description="Lipopolysaccharide assembly protein A" evidence="7">
    <location>
        <begin position="20"/>
        <end position="72"/>
    </location>
</feature>
<dbReference type="OrthoDB" id="2990728at2"/>
<keyword evidence="4 6" id="KW-0472">Membrane</keyword>
<evidence type="ECO:0000256" key="5">
    <source>
        <dbReference type="SAM" id="MobiDB-lite"/>
    </source>
</evidence>
<sequence>MALIISLVIAIIISVFAIINVEAVPVNYLFGVAEWPLILVILGSVLMGAIIAGAMAMVRIYRLQHEMKRMKQAHAVPEFDSEDNQTMVDEDESIANEKK</sequence>
<dbReference type="STRING" id="1236971.JCM9152_1845"/>
<evidence type="ECO:0000259" key="7">
    <source>
        <dbReference type="Pfam" id="PF06305"/>
    </source>
</evidence>
<dbReference type="EMBL" id="BAUU01000011">
    <property type="protein sequence ID" value="GAE30437.1"/>
    <property type="molecule type" value="Genomic_DNA"/>
</dbReference>
<comment type="caution">
    <text evidence="8">The sequence shown here is derived from an EMBL/GenBank/DDBJ whole genome shotgun (WGS) entry which is preliminary data.</text>
</comment>
<keyword evidence="9" id="KW-1185">Reference proteome</keyword>
<evidence type="ECO:0000256" key="6">
    <source>
        <dbReference type="SAM" id="Phobius"/>
    </source>
</evidence>
<reference evidence="8" key="1">
    <citation type="journal article" date="2014" name="Genome Announc.">
        <title>Draft Genome Sequences of Three Alkaliphilic Bacillus Strains, Bacillus wakoensis JCM 9140T, Bacillus akibai JCM 9157T, and Bacillus hemicellulosilyticus JCM 9152T.</title>
        <authorList>
            <person name="Yuki M."/>
            <person name="Oshima K."/>
            <person name="Suda W."/>
            <person name="Oshida Y."/>
            <person name="Kitamura K."/>
            <person name="Iida T."/>
            <person name="Hattori M."/>
            <person name="Ohkuma M."/>
        </authorList>
    </citation>
    <scope>NUCLEOTIDE SEQUENCE [LARGE SCALE GENOMIC DNA]</scope>
    <source>
        <strain evidence="8">JCM 9152</strain>
    </source>
</reference>
<evidence type="ECO:0000256" key="3">
    <source>
        <dbReference type="ARBA" id="ARBA00022989"/>
    </source>
</evidence>